<dbReference type="Proteomes" id="UP000824246">
    <property type="component" value="Unassembled WGS sequence"/>
</dbReference>
<dbReference type="PANTHER" id="PTHR30026">
    <property type="entry name" value="OUTER MEMBRANE PROTEIN TOLC"/>
    <property type="match status" value="1"/>
</dbReference>
<accession>A0A9D1VTE1</accession>
<reference evidence="10" key="1">
    <citation type="journal article" date="2021" name="PeerJ">
        <title>Extensive microbial diversity within the chicken gut microbiome revealed by metagenomics and culture.</title>
        <authorList>
            <person name="Gilroy R."/>
            <person name="Ravi A."/>
            <person name="Getino M."/>
            <person name="Pursley I."/>
            <person name="Horton D.L."/>
            <person name="Alikhan N.F."/>
            <person name="Baker D."/>
            <person name="Gharbi K."/>
            <person name="Hall N."/>
            <person name="Watson M."/>
            <person name="Adriaenssens E.M."/>
            <person name="Foster-Nyarko E."/>
            <person name="Jarju S."/>
            <person name="Secka A."/>
            <person name="Antonio M."/>
            <person name="Oren A."/>
            <person name="Chaudhuri R.R."/>
            <person name="La Ragione R."/>
            <person name="Hildebrand F."/>
            <person name="Pallen M.J."/>
        </authorList>
    </citation>
    <scope>NUCLEOTIDE SEQUENCE</scope>
    <source>
        <strain evidence="10">ChiHjej12B11-16260</strain>
    </source>
</reference>
<dbReference type="GO" id="GO:0009279">
    <property type="term" value="C:cell outer membrane"/>
    <property type="evidence" value="ECO:0007669"/>
    <property type="project" value="UniProtKB-SubCell"/>
</dbReference>
<dbReference type="PANTHER" id="PTHR30026:SF20">
    <property type="entry name" value="OUTER MEMBRANE PROTEIN TOLC"/>
    <property type="match status" value="1"/>
</dbReference>
<dbReference type="Gene3D" id="1.20.1600.10">
    <property type="entry name" value="Outer membrane efflux proteins (OEP)"/>
    <property type="match status" value="1"/>
</dbReference>
<dbReference type="EMBL" id="DXFB01000185">
    <property type="protein sequence ID" value="HIX45977.1"/>
    <property type="molecule type" value="Genomic_DNA"/>
</dbReference>
<comment type="subcellular location">
    <subcellularLocation>
        <location evidence="1">Cell outer membrane</location>
    </subcellularLocation>
</comment>
<dbReference type="GO" id="GO:0015288">
    <property type="term" value="F:porin activity"/>
    <property type="evidence" value="ECO:0007669"/>
    <property type="project" value="TreeGrafter"/>
</dbReference>
<evidence type="ECO:0000256" key="5">
    <source>
        <dbReference type="ARBA" id="ARBA00022692"/>
    </source>
</evidence>
<dbReference type="SUPFAM" id="SSF56954">
    <property type="entry name" value="Outer membrane efflux proteins (OEP)"/>
    <property type="match status" value="1"/>
</dbReference>
<evidence type="ECO:0000256" key="2">
    <source>
        <dbReference type="ARBA" id="ARBA00007613"/>
    </source>
</evidence>
<evidence type="ECO:0000313" key="10">
    <source>
        <dbReference type="EMBL" id="HIX45977.1"/>
    </source>
</evidence>
<evidence type="ECO:0000256" key="9">
    <source>
        <dbReference type="SAM" id="SignalP"/>
    </source>
</evidence>
<keyword evidence="6" id="KW-0472">Membrane</keyword>
<evidence type="ECO:0000256" key="6">
    <source>
        <dbReference type="ARBA" id="ARBA00023136"/>
    </source>
</evidence>
<feature type="signal peptide" evidence="9">
    <location>
        <begin position="1"/>
        <end position="21"/>
    </location>
</feature>
<evidence type="ECO:0000256" key="3">
    <source>
        <dbReference type="ARBA" id="ARBA00022448"/>
    </source>
</evidence>
<feature type="chain" id="PRO_5039414026" evidence="9">
    <location>
        <begin position="22"/>
        <end position="430"/>
    </location>
</feature>
<organism evidence="10 11">
    <name type="scientific">Candidatus Barnesiella excrementipullorum</name>
    <dbReference type="NCBI Taxonomy" id="2838479"/>
    <lineage>
        <taxon>Bacteria</taxon>
        <taxon>Pseudomonadati</taxon>
        <taxon>Bacteroidota</taxon>
        <taxon>Bacteroidia</taxon>
        <taxon>Bacteroidales</taxon>
        <taxon>Barnesiellaceae</taxon>
        <taxon>Barnesiella</taxon>
    </lineage>
</organism>
<dbReference type="AlphaFoldDB" id="A0A9D1VTE1"/>
<dbReference type="Pfam" id="PF02321">
    <property type="entry name" value="OEP"/>
    <property type="match status" value="1"/>
</dbReference>
<dbReference type="GO" id="GO:1990281">
    <property type="term" value="C:efflux pump complex"/>
    <property type="evidence" value="ECO:0007669"/>
    <property type="project" value="TreeGrafter"/>
</dbReference>
<keyword evidence="7" id="KW-0998">Cell outer membrane</keyword>
<keyword evidence="5" id="KW-0812">Transmembrane</keyword>
<keyword evidence="8" id="KW-0175">Coiled coil</keyword>
<dbReference type="GO" id="GO:0015562">
    <property type="term" value="F:efflux transmembrane transporter activity"/>
    <property type="evidence" value="ECO:0007669"/>
    <property type="project" value="InterPro"/>
</dbReference>
<name>A0A9D1VTE1_9BACT</name>
<gene>
    <name evidence="10" type="ORF">H9982_07125</name>
</gene>
<evidence type="ECO:0000313" key="11">
    <source>
        <dbReference type="Proteomes" id="UP000824246"/>
    </source>
</evidence>
<keyword evidence="9" id="KW-0732">Signal</keyword>
<keyword evidence="4" id="KW-1134">Transmembrane beta strand</keyword>
<dbReference type="InterPro" id="IPR003423">
    <property type="entry name" value="OMP_efflux"/>
</dbReference>
<evidence type="ECO:0000256" key="8">
    <source>
        <dbReference type="SAM" id="Coils"/>
    </source>
</evidence>
<comment type="similarity">
    <text evidence="2">Belongs to the outer membrane factor (OMF) (TC 1.B.17) family.</text>
</comment>
<comment type="caution">
    <text evidence="10">The sequence shown here is derived from an EMBL/GenBank/DDBJ whole genome shotgun (WGS) entry which is preliminary data.</text>
</comment>
<evidence type="ECO:0000256" key="7">
    <source>
        <dbReference type="ARBA" id="ARBA00023237"/>
    </source>
</evidence>
<reference evidence="10" key="2">
    <citation type="submission" date="2021-04" db="EMBL/GenBank/DDBJ databases">
        <authorList>
            <person name="Gilroy R."/>
        </authorList>
    </citation>
    <scope>NUCLEOTIDE SEQUENCE</scope>
    <source>
        <strain evidence="10">ChiHjej12B11-16260</strain>
    </source>
</reference>
<protein>
    <submittedName>
        <fullName evidence="10">TolC family protein</fullName>
    </submittedName>
</protein>
<feature type="coiled-coil region" evidence="8">
    <location>
        <begin position="159"/>
        <end position="186"/>
    </location>
</feature>
<dbReference type="InterPro" id="IPR051906">
    <property type="entry name" value="TolC-like"/>
</dbReference>
<evidence type="ECO:0000256" key="4">
    <source>
        <dbReference type="ARBA" id="ARBA00022452"/>
    </source>
</evidence>
<keyword evidence="3" id="KW-0813">Transport</keyword>
<evidence type="ECO:0000256" key="1">
    <source>
        <dbReference type="ARBA" id="ARBA00004442"/>
    </source>
</evidence>
<proteinExistence type="inferred from homology"/>
<sequence length="430" mass="48765">MKRNIIIWVLVLVCRSMMAQATYTLDECKQLACENNYVMQNSRLDLDMAIETRNEAFTHYFPIVSAAGTMFWTTDNMIQFSIPVPVQLESFPKELSVGLIDHGKAAGIMALQPVFFGGRIVNANKLARIGEQVSEKKVLLAARDTELKTEEYFWKIISLKEKLITIETAERQVAEIKKTVATMVEAGVASRNDLLRVELQEQDLAANRLQVENGIRVVKLLLKHHAGIRDDEYEVVADSLPIASPLDYYVIPQEAVQNRVESAMLDKGIEAARMQYRLALGENLPTISVGGGYMYYDITGRDVGNGIVMVNATIPISSWWGGSHRMKKEKLNIRKAENERQNNREMMIVQIEVKWNELEEAYKQILLAEKSVESSAENLRLNNNYYRAGTASLAELLDAQTLARQSRDKYSDAVMSYRMKLSEYLSYTGR</sequence>